<reference evidence="2" key="1">
    <citation type="journal article" date="2020" name="Stud. Mycol.">
        <title>101 Dothideomycetes genomes: a test case for predicting lifestyles and emergence of pathogens.</title>
        <authorList>
            <person name="Haridas S."/>
            <person name="Albert R."/>
            <person name="Binder M."/>
            <person name="Bloem J."/>
            <person name="Labutti K."/>
            <person name="Salamov A."/>
            <person name="Andreopoulos B."/>
            <person name="Baker S."/>
            <person name="Barry K."/>
            <person name="Bills G."/>
            <person name="Bluhm B."/>
            <person name="Cannon C."/>
            <person name="Castanera R."/>
            <person name="Culley D."/>
            <person name="Daum C."/>
            <person name="Ezra D."/>
            <person name="Gonzalez J."/>
            <person name="Henrissat B."/>
            <person name="Kuo A."/>
            <person name="Liang C."/>
            <person name="Lipzen A."/>
            <person name="Lutzoni F."/>
            <person name="Magnuson J."/>
            <person name="Mondo S."/>
            <person name="Nolan M."/>
            <person name="Ohm R."/>
            <person name="Pangilinan J."/>
            <person name="Park H.-J."/>
            <person name="Ramirez L."/>
            <person name="Alfaro M."/>
            <person name="Sun H."/>
            <person name="Tritt A."/>
            <person name="Yoshinaga Y."/>
            <person name="Zwiers L.-H."/>
            <person name="Turgeon B."/>
            <person name="Goodwin S."/>
            <person name="Spatafora J."/>
            <person name="Crous P."/>
            <person name="Grigoriev I."/>
        </authorList>
    </citation>
    <scope>NUCLEOTIDE SEQUENCE</scope>
    <source>
        <strain evidence="2">CBS 473.64</strain>
    </source>
</reference>
<proteinExistence type="predicted"/>
<dbReference type="EMBL" id="MU006778">
    <property type="protein sequence ID" value="KAF2645095.1"/>
    <property type="molecule type" value="Genomic_DNA"/>
</dbReference>
<dbReference type="Proteomes" id="UP000799753">
    <property type="component" value="Unassembled WGS sequence"/>
</dbReference>
<feature type="region of interest" description="Disordered" evidence="1">
    <location>
        <begin position="1"/>
        <end position="74"/>
    </location>
</feature>
<dbReference type="AlphaFoldDB" id="A0A6A6SBC2"/>
<sequence>MHALGGVPQPNHIPTYPAATSLETLSLTRHRRQKQRTSAPPPSEHTHPSAVQQTGKSSDDDQTNRSKRRGMGVS</sequence>
<organism evidence="2 3">
    <name type="scientific">Massarina eburnea CBS 473.64</name>
    <dbReference type="NCBI Taxonomy" id="1395130"/>
    <lineage>
        <taxon>Eukaryota</taxon>
        <taxon>Fungi</taxon>
        <taxon>Dikarya</taxon>
        <taxon>Ascomycota</taxon>
        <taxon>Pezizomycotina</taxon>
        <taxon>Dothideomycetes</taxon>
        <taxon>Pleosporomycetidae</taxon>
        <taxon>Pleosporales</taxon>
        <taxon>Massarineae</taxon>
        <taxon>Massarinaceae</taxon>
        <taxon>Massarina</taxon>
    </lineage>
</organism>
<keyword evidence="3" id="KW-1185">Reference proteome</keyword>
<gene>
    <name evidence="2" type="ORF">P280DRAFT_188288</name>
</gene>
<protein>
    <submittedName>
        <fullName evidence="2">Uncharacterized protein</fullName>
    </submittedName>
</protein>
<evidence type="ECO:0000313" key="3">
    <source>
        <dbReference type="Proteomes" id="UP000799753"/>
    </source>
</evidence>
<feature type="compositionally biased region" description="Basic residues" evidence="1">
    <location>
        <begin position="65"/>
        <end position="74"/>
    </location>
</feature>
<accession>A0A6A6SBC2</accession>
<evidence type="ECO:0000256" key="1">
    <source>
        <dbReference type="SAM" id="MobiDB-lite"/>
    </source>
</evidence>
<evidence type="ECO:0000313" key="2">
    <source>
        <dbReference type="EMBL" id="KAF2645095.1"/>
    </source>
</evidence>
<name>A0A6A6SBC2_9PLEO</name>